<comment type="similarity">
    <text evidence="7">Belongs to the Leviviricetes maturation protein family.</text>
</comment>
<dbReference type="InterPro" id="IPR005563">
    <property type="entry name" value="A_protein"/>
</dbReference>
<keyword evidence="3" id="KW-1161">Viral attachment to host cell</keyword>
<evidence type="ECO:0000256" key="5">
    <source>
        <dbReference type="ARBA" id="ARBA00023104"/>
    </source>
</evidence>
<proteinExistence type="inferred from homology"/>
<comment type="subcellular location">
    <subcellularLocation>
        <location evidence="1">Virion</location>
    </subcellularLocation>
</comment>
<evidence type="ECO:0000256" key="6">
    <source>
        <dbReference type="ARBA" id="ARBA00023296"/>
    </source>
</evidence>
<evidence type="ECO:0000256" key="4">
    <source>
        <dbReference type="ARBA" id="ARBA00022844"/>
    </source>
</evidence>
<dbReference type="GO" id="GO:0039666">
    <property type="term" value="P:virion attachment to host cell pilus"/>
    <property type="evidence" value="ECO:0007669"/>
    <property type="project" value="UniProtKB-KW"/>
</dbReference>
<keyword evidence="6" id="KW-1160">Virus entry into host cell</keyword>
<dbReference type="EMBL" id="MN032883">
    <property type="protein sequence ID" value="QDH86726.1"/>
    <property type="molecule type" value="Genomic_RNA"/>
</dbReference>
<reference evidence="8" key="1">
    <citation type="submission" date="2019-05" db="EMBL/GenBank/DDBJ databases">
        <title>Metatranscriptomic reconstruction reveals RNA viruses with the potential to shape carbon cycling in soil.</title>
        <authorList>
            <person name="Starr E.P."/>
            <person name="Nuccio E."/>
            <person name="Pett-Ridge J."/>
            <person name="Banfield J.F."/>
            <person name="Firestone M.K."/>
        </authorList>
    </citation>
    <scope>NUCLEOTIDE SEQUENCE</scope>
    <source>
        <strain evidence="8">H1_Bulk_29_scaffold_318_e_254_1</strain>
    </source>
</reference>
<sequence length="401" mass="45491">MKSRGNLYYAPQVIEAHYGNSTFPEVYFRDVFLYLQGFEGKKIVPSLHPLVYEKSQQGTFTGTIDSFGKQFPYLGTFFHLRGPLGQTSAPYTAIVDENSNRNKALSKLYDKLFTSVDLSVDTWQWKQTAQLGADLWKLARFLKTKNPNALKASYDVFQSARRRLAPKTFGPKKKQKPVNWRKHSRNIGGAWLQFSYGVRPLMQDIFDTLDAMRAPKRQIVKIRSSSTTRETSTGPISGYQLGGFSGWTLRGSNTKSVRHLFVIDFVIAESAMDSLKRFTTMDPKRFLWENIPFSFVADWVWNLGGYMELMEKAQNSQRGFAGGTETVSIKRTSNYNASLNNVNDLYELVGQAESWSLDIGLTRTVLTQSPVPYKPTLALDFSSPWRALNAISLLVQGFKKP</sequence>
<keyword evidence="4" id="KW-0946">Virion</keyword>
<evidence type="ECO:0000313" key="8">
    <source>
        <dbReference type="EMBL" id="QDH86726.1"/>
    </source>
</evidence>
<evidence type="ECO:0000256" key="3">
    <source>
        <dbReference type="ARBA" id="ARBA00022804"/>
    </source>
</evidence>
<evidence type="ECO:0000256" key="1">
    <source>
        <dbReference type="ARBA" id="ARBA00004328"/>
    </source>
</evidence>
<keyword evidence="5" id="KW-1175">Viral attachment to host cell pilus</keyword>
<evidence type="ECO:0008006" key="9">
    <source>
        <dbReference type="Google" id="ProtNLM"/>
    </source>
</evidence>
<keyword evidence="2" id="KW-0945">Host-virus interaction</keyword>
<evidence type="ECO:0000256" key="7">
    <source>
        <dbReference type="ARBA" id="ARBA00035110"/>
    </source>
</evidence>
<accession>A0A514CZD1</accession>
<gene>
    <name evidence="8" type="ORF">H1Bulk29318e2541_000001</name>
</gene>
<protein>
    <recommendedName>
        <fullName evidence="9">Maturation</fullName>
    </recommendedName>
</protein>
<dbReference type="GO" id="GO:0044423">
    <property type="term" value="C:virion component"/>
    <property type="evidence" value="ECO:0007669"/>
    <property type="project" value="UniProtKB-KW"/>
</dbReference>
<name>A0A514CZD1_9VIRU</name>
<dbReference type="Pfam" id="PF03863">
    <property type="entry name" value="Phage_mat-A"/>
    <property type="match status" value="1"/>
</dbReference>
<organism evidence="8">
    <name type="scientific">Leviviridae sp</name>
    <dbReference type="NCBI Taxonomy" id="2027243"/>
    <lineage>
        <taxon>Viruses</taxon>
        <taxon>Riboviria</taxon>
        <taxon>Orthornavirae</taxon>
        <taxon>Lenarviricota</taxon>
        <taxon>Leviviricetes</taxon>
        <taxon>Norzivirales</taxon>
        <taxon>Fiersviridae</taxon>
    </lineage>
</organism>
<evidence type="ECO:0000256" key="2">
    <source>
        <dbReference type="ARBA" id="ARBA00022581"/>
    </source>
</evidence>